<dbReference type="Gene3D" id="3.40.33.10">
    <property type="entry name" value="CAP"/>
    <property type="match status" value="1"/>
</dbReference>
<evidence type="ECO:0000256" key="1">
    <source>
        <dbReference type="SAM" id="MobiDB-lite"/>
    </source>
</evidence>
<protein>
    <recommendedName>
        <fullName evidence="5">SCP domain-containing protein</fullName>
    </recommendedName>
</protein>
<proteinExistence type="predicted"/>
<name>A0A8X6FCB9_TRICU</name>
<dbReference type="SUPFAM" id="SSF55797">
    <property type="entry name" value="PR-1-like"/>
    <property type="match status" value="1"/>
</dbReference>
<organism evidence="3 4">
    <name type="scientific">Trichonephila clavata</name>
    <name type="common">Joro spider</name>
    <name type="synonym">Nephila clavata</name>
    <dbReference type="NCBI Taxonomy" id="2740835"/>
    <lineage>
        <taxon>Eukaryota</taxon>
        <taxon>Metazoa</taxon>
        <taxon>Ecdysozoa</taxon>
        <taxon>Arthropoda</taxon>
        <taxon>Chelicerata</taxon>
        <taxon>Arachnida</taxon>
        <taxon>Araneae</taxon>
        <taxon>Araneomorphae</taxon>
        <taxon>Entelegynae</taxon>
        <taxon>Araneoidea</taxon>
        <taxon>Nephilidae</taxon>
        <taxon>Trichonephila</taxon>
    </lineage>
</organism>
<feature type="chain" id="PRO_5036443738" description="SCP domain-containing protein" evidence="2">
    <location>
        <begin position="25"/>
        <end position="199"/>
    </location>
</feature>
<evidence type="ECO:0008006" key="5">
    <source>
        <dbReference type="Google" id="ProtNLM"/>
    </source>
</evidence>
<feature type="region of interest" description="Disordered" evidence="1">
    <location>
        <begin position="95"/>
        <end position="120"/>
    </location>
</feature>
<evidence type="ECO:0000313" key="3">
    <source>
        <dbReference type="EMBL" id="GFQ75179.1"/>
    </source>
</evidence>
<dbReference type="EMBL" id="BMAO01011636">
    <property type="protein sequence ID" value="GFQ75179.1"/>
    <property type="molecule type" value="Genomic_DNA"/>
</dbReference>
<comment type="caution">
    <text evidence="3">The sequence shown here is derived from an EMBL/GenBank/DDBJ whole genome shotgun (WGS) entry which is preliminary data.</text>
</comment>
<accession>A0A8X6FCB9</accession>
<sequence length="199" mass="23256">MCFNFKFTLVLSVIVFFIAVEIEADMYPYAEDHRNSIEYIHVPVRPIVKVKSKSKMPRPVQDDFVDPKREYEYPLYPSGYSSMIYALKMPERSSNVNDDKEYEGNFSSATEHHEENSMKSNGTVEEKIVMESNCSKENISNKEGLRSKLNKREYPASGYTEELKKKILDVHNLYRSNVTPPAANMEFMVRFSFYTEYSF</sequence>
<feature type="signal peptide" evidence="2">
    <location>
        <begin position="1"/>
        <end position="24"/>
    </location>
</feature>
<dbReference type="InterPro" id="IPR035940">
    <property type="entry name" value="CAP_sf"/>
</dbReference>
<reference evidence="3" key="1">
    <citation type="submission" date="2020-07" db="EMBL/GenBank/DDBJ databases">
        <title>Multicomponent nature underlies the extraordinary mechanical properties of spider dragline silk.</title>
        <authorList>
            <person name="Kono N."/>
            <person name="Nakamura H."/>
            <person name="Mori M."/>
            <person name="Yoshida Y."/>
            <person name="Ohtoshi R."/>
            <person name="Malay A.D."/>
            <person name="Moran D.A.P."/>
            <person name="Tomita M."/>
            <person name="Numata K."/>
            <person name="Arakawa K."/>
        </authorList>
    </citation>
    <scope>NUCLEOTIDE SEQUENCE</scope>
</reference>
<evidence type="ECO:0000256" key="2">
    <source>
        <dbReference type="SAM" id="SignalP"/>
    </source>
</evidence>
<keyword evidence="2" id="KW-0732">Signal</keyword>
<evidence type="ECO:0000313" key="4">
    <source>
        <dbReference type="Proteomes" id="UP000887116"/>
    </source>
</evidence>
<dbReference type="OrthoDB" id="414826at2759"/>
<dbReference type="Proteomes" id="UP000887116">
    <property type="component" value="Unassembled WGS sequence"/>
</dbReference>
<keyword evidence="4" id="KW-1185">Reference proteome</keyword>
<dbReference type="AlphaFoldDB" id="A0A8X6FCB9"/>
<gene>
    <name evidence="3" type="ORF">TNCT_472061</name>
</gene>